<dbReference type="AlphaFoldDB" id="A7N8D4"/>
<sequence length="37" mass="4186">MNVVHNFSMCITGFNFSSHYLHSMTLGSHKCRSIVKA</sequence>
<evidence type="ECO:0000313" key="2">
    <source>
        <dbReference type="Proteomes" id="UP000008152"/>
    </source>
</evidence>
<dbReference type="EMBL" id="CP000790">
    <property type="protein sequence ID" value="ABU73461.1"/>
    <property type="molecule type" value="Genomic_DNA"/>
</dbReference>
<name>A7N8D4_VIBC1</name>
<protein>
    <submittedName>
        <fullName evidence="1">Uncharacterized protein</fullName>
    </submittedName>
</protein>
<accession>A7N8D4</accession>
<reference evidence="1 2" key="1">
    <citation type="submission" date="2007-08" db="EMBL/GenBank/DDBJ databases">
        <authorList>
            <consortium name="The Vibrio harveyi Genome Sequencing Project"/>
            <person name="Bassler B."/>
            <person name="Clifton S.W."/>
            <person name="Fulton L."/>
            <person name="Delehaunty K."/>
            <person name="Fronick C."/>
            <person name="Harrison M."/>
            <person name="Markivic C."/>
            <person name="Fulton R."/>
            <person name="Tin-Wollam A.-M."/>
            <person name="Shah N."/>
            <person name="Pepin K."/>
            <person name="Nash W."/>
            <person name="Thiruvilangam P."/>
            <person name="Bhonagiri V."/>
            <person name="Waters C."/>
            <person name="Tu K.C."/>
            <person name="Irgon J."/>
            <person name="Wilson R.K."/>
        </authorList>
    </citation>
    <scope>NUCLEOTIDE SEQUENCE [LARGE SCALE GENOMIC DNA]</scope>
    <source>
        <strain evidence="2">ATCC BAA-1116 / BB120</strain>
    </source>
</reference>
<dbReference type="KEGG" id="vha:VIBHAR_05557"/>
<evidence type="ECO:0000313" key="1">
    <source>
        <dbReference type="EMBL" id="ABU73461.1"/>
    </source>
</evidence>
<proteinExistence type="predicted"/>
<dbReference type="Proteomes" id="UP000008152">
    <property type="component" value="Chromosome II"/>
</dbReference>
<gene>
    <name evidence="1" type="ordered locus">VIBHAR_05557</name>
</gene>
<organism evidence="1 2">
    <name type="scientific">Vibrio campbellii (strain ATCC BAA-1116)</name>
    <dbReference type="NCBI Taxonomy" id="2902295"/>
    <lineage>
        <taxon>Bacteria</taxon>
        <taxon>Pseudomonadati</taxon>
        <taxon>Pseudomonadota</taxon>
        <taxon>Gammaproteobacteria</taxon>
        <taxon>Vibrionales</taxon>
        <taxon>Vibrionaceae</taxon>
        <taxon>Vibrio</taxon>
    </lineage>
</organism>